<feature type="signal peptide" evidence="2">
    <location>
        <begin position="1"/>
        <end position="21"/>
    </location>
</feature>
<dbReference type="AlphaFoldDB" id="M5RMV6"/>
<evidence type="ECO:0000313" key="3">
    <source>
        <dbReference type="EMBL" id="EMI15284.1"/>
    </source>
</evidence>
<keyword evidence="2" id="KW-0732">Signal</keyword>
<dbReference type="EMBL" id="ANOG01001124">
    <property type="protein sequence ID" value="EMI15284.1"/>
    <property type="molecule type" value="Genomic_DNA"/>
</dbReference>
<reference evidence="3 4" key="1">
    <citation type="journal article" date="2013" name="Mar. Genomics">
        <title>Expression of sulfatases in Rhodopirellula baltica and the diversity of sulfatases in the genus Rhodopirellula.</title>
        <authorList>
            <person name="Wegner C.E."/>
            <person name="Richter-Heitmann T."/>
            <person name="Klindworth A."/>
            <person name="Klockow C."/>
            <person name="Richter M."/>
            <person name="Achstetter T."/>
            <person name="Glockner F.O."/>
            <person name="Harder J."/>
        </authorList>
    </citation>
    <scope>NUCLEOTIDE SEQUENCE [LARGE SCALE GENOMIC DNA]</scope>
    <source>
        <strain evidence="3 4">SM1</strain>
    </source>
</reference>
<dbReference type="PATRIC" id="fig|1265738.3.peg.7781"/>
<feature type="transmembrane region" description="Helical" evidence="1">
    <location>
        <begin position="45"/>
        <end position="72"/>
    </location>
</feature>
<keyword evidence="1" id="KW-0812">Transmembrane</keyword>
<feature type="transmembrane region" description="Helical" evidence="1">
    <location>
        <begin position="84"/>
        <end position="103"/>
    </location>
</feature>
<keyword evidence="4" id="KW-1185">Reference proteome</keyword>
<keyword evidence="1" id="KW-1133">Transmembrane helix</keyword>
<name>M5RMV6_9BACT</name>
<proteinExistence type="predicted"/>
<evidence type="ECO:0000256" key="2">
    <source>
        <dbReference type="SAM" id="SignalP"/>
    </source>
</evidence>
<dbReference type="Proteomes" id="UP000011991">
    <property type="component" value="Unassembled WGS sequence"/>
</dbReference>
<dbReference type="OrthoDB" id="254731at2"/>
<gene>
    <name evidence="3" type="ORF">RMSM_07793</name>
</gene>
<sequence>MNCKRIWIVHLSLLVTAAVWAVTDPKFETTIQYALSAPSVLASHVGWARAAAFLSASLVAITSLAAMFAAMLLRRASNVRSRSLQSLLAMTAVVAGWCALGIHHDAIAWQGKRIRFACRVDELESIVAPLRTDWPTNDGDLSTIGPYMAYPFGRPTTLVLLHSPRLASEAVYVSAVERGSGGSIKLQLTGSDGGDWAEWHPPHSHPRSFVGGLADPHELQAVCSIGSGWYLVRYDVS</sequence>
<dbReference type="RefSeq" id="WP_008709757.1">
    <property type="nucleotide sequence ID" value="NZ_ANOG01001124.1"/>
</dbReference>
<comment type="caution">
    <text evidence="3">The sequence shown here is derived from an EMBL/GenBank/DDBJ whole genome shotgun (WGS) entry which is preliminary data.</text>
</comment>
<evidence type="ECO:0000313" key="4">
    <source>
        <dbReference type="Proteomes" id="UP000011991"/>
    </source>
</evidence>
<organism evidence="3 4">
    <name type="scientific">Rhodopirellula maiorica SM1</name>
    <dbReference type="NCBI Taxonomy" id="1265738"/>
    <lineage>
        <taxon>Bacteria</taxon>
        <taxon>Pseudomonadati</taxon>
        <taxon>Planctomycetota</taxon>
        <taxon>Planctomycetia</taxon>
        <taxon>Pirellulales</taxon>
        <taxon>Pirellulaceae</taxon>
        <taxon>Novipirellula</taxon>
    </lineage>
</organism>
<evidence type="ECO:0000256" key="1">
    <source>
        <dbReference type="SAM" id="Phobius"/>
    </source>
</evidence>
<keyword evidence="1" id="KW-0472">Membrane</keyword>
<accession>M5RMV6</accession>
<protein>
    <submittedName>
        <fullName evidence="3">Putative membrane protein</fullName>
    </submittedName>
</protein>
<feature type="chain" id="PRO_5004070856" evidence="2">
    <location>
        <begin position="22"/>
        <end position="237"/>
    </location>
</feature>